<dbReference type="Gene3D" id="2.50.20.10">
    <property type="entry name" value="Lipoprotein localisation LolA/LolB/LppX"/>
    <property type="match status" value="1"/>
</dbReference>
<accession>A0ABX5M4P1</accession>
<evidence type="ECO:0000313" key="4">
    <source>
        <dbReference type="Proteomes" id="UP000247780"/>
    </source>
</evidence>
<name>A0ABX5M4P1_9PROT</name>
<sequence>MKLYSLLFSLIAGSFLLTWGEISFPSPEDAVKTDISAQSILEKADEIRFPRESFQVNVAIRTSSPDHAEDLYRYQVLSKGNENSIVRITEPASERGQTILMKGRDLWIFMPSVSQPIRLSLSQRLTGQVANGDIARANFTGDYHPQLLRDESIDGEDYHVLELIGVDRSVTYQKVLLWVNQSSFRPYKAEFYSVSGRLLKTSRYENFDDILGEMRPTRIVMEDALKSDEISILDYSDMKLRDLPDKIFTKDYLKRLE</sequence>
<gene>
    <name evidence="3" type="ORF">C8R14_1553</name>
</gene>
<dbReference type="PIRSF" id="PIRSF028205">
    <property type="entry name" value="UCP028205"/>
    <property type="match status" value="1"/>
</dbReference>
<organism evidence="3 4">
    <name type="scientific">Nitrosomonas eutropha</name>
    <dbReference type="NCBI Taxonomy" id="916"/>
    <lineage>
        <taxon>Bacteria</taxon>
        <taxon>Pseudomonadati</taxon>
        <taxon>Pseudomonadota</taxon>
        <taxon>Betaproteobacteria</taxon>
        <taxon>Nitrosomonadales</taxon>
        <taxon>Nitrosomonadaceae</taxon>
        <taxon>Nitrosomonas</taxon>
    </lineage>
</organism>
<dbReference type="EMBL" id="QICQ01000055">
    <property type="protein sequence ID" value="PXV73307.1"/>
    <property type="molecule type" value="Genomic_DNA"/>
</dbReference>
<evidence type="ECO:0000313" key="3">
    <source>
        <dbReference type="EMBL" id="PXV73307.1"/>
    </source>
</evidence>
<dbReference type="RefSeq" id="WP_011633740.1">
    <property type="nucleotide sequence ID" value="NZ_FNYF01000051.1"/>
</dbReference>
<proteinExistence type="predicted"/>
<reference evidence="3 4" key="1">
    <citation type="submission" date="2018-04" db="EMBL/GenBank/DDBJ databases">
        <title>Active sludge and wastewater microbial communities from Klosterneuburg, Austria.</title>
        <authorList>
            <person name="Wagner M."/>
        </authorList>
    </citation>
    <scope>NUCLEOTIDE SEQUENCE [LARGE SCALE GENOMIC DNA]</scope>
    <source>
        <strain evidence="3 4">Nm 57</strain>
    </source>
</reference>
<keyword evidence="4" id="KW-1185">Reference proteome</keyword>
<keyword evidence="3" id="KW-0449">Lipoprotein</keyword>
<comment type="caution">
    <text evidence="3">The sequence shown here is derived from an EMBL/GenBank/DDBJ whole genome shotgun (WGS) entry which is preliminary data.</text>
</comment>
<dbReference type="Proteomes" id="UP000247780">
    <property type="component" value="Unassembled WGS sequence"/>
</dbReference>
<dbReference type="InterPro" id="IPR033399">
    <property type="entry name" value="TP_0789-like"/>
</dbReference>
<dbReference type="Pfam" id="PF17131">
    <property type="entry name" value="LolA_like"/>
    <property type="match status" value="1"/>
</dbReference>
<dbReference type="SUPFAM" id="SSF89392">
    <property type="entry name" value="Prokaryotic lipoproteins and lipoprotein localization factors"/>
    <property type="match status" value="1"/>
</dbReference>
<feature type="domain" description="Uncharacterized protein TP-0789" evidence="2">
    <location>
        <begin position="80"/>
        <end position="255"/>
    </location>
</feature>
<protein>
    <submittedName>
        <fullName evidence="3">Outer membrane lipoprotein-sorting protein</fullName>
    </submittedName>
</protein>
<evidence type="ECO:0000256" key="1">
    <source>
        <dbReference type="ARBA" id="ARBA00022729"/>
    </source>
</evidence>
<dbReference type="CDD" id="cd16329">
    <property type="entry name" value="LolA_like"/>
    <property type="match status" value="1"/>
</dbReference>
<dbReference type="InterPro" id="IPR011220">
    <property type="entry name" value="UCP028205"/>
</dbReference>
<keyword evidence="1" id="KW-0732">Signal</keyword>
<evidence type="ECO:0000259" key="2">
    <source>
        <dbReference type="Pfam" id="PF17131"/>
    </source>
</evidence>
<dbReference type="InterPro" id="IPR029046">
    <property type="entry name" value="LolA/LolB/LppX"/>
</dbReference>